<dbReference type="GO" id="GO:0016787">
    <property type="term" value="F:hydrolase activity"/>
    <property type="evidence" value="ECO:0007669"/>
    <property type="project" value="UniProtKB-KW"/>
</dbReference>
<dbReference type="InterPro" id="IPR012340">
    <property type="entry name" value="NA-bd_OB-fold"/>
</dbReference>
<keyword evidence="9" id="KW-0819">tRNA processing</keyword>
<keyword evidence="5" id="KW-1003">Cell membrane</keyword>
<dbReference type="GO" id="GO:0004540">
    <property type="term" value="F:RNA nuclease activity"/>
    <property type="evidence" value="ECO:0007669"/>
    <property type="project" value="InterPro"/>
</dbReference>
<keyword evidence="7" id="KW-0997">Cell inner membrane</keyword>
<evidence type="ECO:0000256" key="2">
    <source>
        <dbReference type="ARBA" id="ARBA00004496"/>
    </source>
</evidence>
<evidence type="ECO:0000256" key="3">
    <source>
        <dbReference type="ARBA" id="ARBA00005663"/>
    </source>
</evidence>
<dbReference type="GO" id="GO:0019843">
    <property type="term" value="F:rRNA binding"/>
    <property type="evidence" value="ECO:0007669"/>
    <property type="project" value="UniProtKB-KW"/>
</dbReference>
<dbReference type="CDD" id="cd04453">
    <property type="entry name" value="S1_RNase_E"/>
    <property type="match status" value="1"/>
</dbReference>
<dbReference type="Pfam" id="PF00575">
    <property type="entry name" value="S1"/>
    <property type="match status" value="1"/>
</dbReference>
<dbReference type="PROSITE" id="PS50126">
    <property type="entry name" value="S1"/>
    <property type="match status" value="1"/>
</dbReference>
<evidence type="ECO:0000313" key="19">
    <source>
        <dbReference type="EMBL" id="HGK63616.1"/>
    </source>
</evidence>
<evidence type="ECO:0000256" key="12">
    <source>
        <dbReference type="ARBA" id="ARBA00022730"/>
    </source>
</evidence>
<evidence type="ECO:0000256" key="5">
    <source>
        <dbReference type="ARBA" id="ARBA00022475"/>
    </source>
</evidence>
<feature type="domain" description="S1 motif" evidence="18">
    <location>
        <begin position="42"/>
        <end position="126"/>
    </location>
</feature>
<dbReference type="GO" id="GO:0006364">
    <property type="term" value="P:rRNA processing"/>
    <property type="evidence" value="ECO:0007669"/>
    <property type="project" value="UniProtKB-KW"/>
</dbReference>
<dbReference type="Pfam" id="PF10150">
    <property type="entry name" value="RNase_E_G"/>
    <property type="match status" value="1"/>
</dbReference>
<evidence type="ECO:0000256" key="1">
    <source>
        <dbReference type="ARBA" id="ARBA00001946"/>
    </source>
</evidence>
<evidence type="ECO:0000259" key="18">
    <source>
        <dbReference type="PROSITE" id="PS50126"/>
    </source>
</evidence>
<name>A0A7V4E2R5_UNCW3</name>
<dbReference type="GO" id="GO:0046872">
    <property type="term" value="F:metal ion binding"/>
    <property type="evidence" value="ECO:0007669"/>
    <property type="project" value="UniProtKB-KW"/>
</dbReference>
<evidence type="ECO:0000256" key="17">
    <source>
        <dbReference type="ARBA" id="ARBA00023136"/>
    </source>
</evidence>
<keyword evidence="13" id="KW-0255">Endonuclease</keyword>
<keyword evidence="8" id="KW-0698">rRNA processing</keyword>
<dbReference type="EMBL" id="DTDR01000087">
    <property type="protein sequence ID" value="HGK63616.1"/>
    <property type="molecule type" value="Genomic_DNA"/>
</dbReference>
<organism evidence="19">
    <name type="scientific">candidate division WOR-3 bacterium</name>
    <dbReference type="NCBI Taxonomy" id="2052148"/>
    <lineage>
        <taxon>Bacteria</taxon>
        <taxon>Bacteria division WOR-3</taxon>
    </lineage>
</organism>
<dbReference type="Pfam" id="PF20833">
    <property type="entry name" value="RNase_E_G_Thio"/>
    <property type="match status" value="1"/>
</dbReference>
<gene>
    <name evidence="19" type="ORF">ENU74_03375</name>
</gene>
<keyword evidence="17" id="KW-0472">Membrane</keyword>
<dbReference type="SMART" id="SM00316">
    <property type="entry name" value="S1"/>
    <property type="match status" value="1"/>
</dbReference>
<comment type="subcellular location">
    <subcellularLocation>
        <location evidence="2">Cytoplasm</location>
    </subcellularLocation>
</comment>
<dbReference type="AlphaFoldDB" id="A0A7V4E2R5"/>
<comment type="similarity">
    <text evidence="3">Belongs to the RNase E/G family. RNase G subfamily.</text>
</comment>
<keyword evidence="10" id="KW-0540">Nuclease</keyword>
<dbReference type="Gene3D" id="2.40.50.140">
    <property type="entry name" value="Nucleic acid-binding proteins"/>
    <property type="match status" value="1"/>
</dbReference>
<dbReference type="GO" id="GO:0008033">
    <property type="term" value="P:tRNA processing"/>
    <property type="evidence" value="ECO:0007669"/>
    <property type="project" value="UniProtKB-KW"/>
</dbReference>
<keyword evidence="6" id="KW-0963">Cytoplasm</keyword>
<evidence type="ECO:0000256" key="6">
    <source>
        <dbReference type="ARBA" id="ARBA00022490"/>
    </source>
</evidence>
<dbReference type="PANTHER" id="PTHR30001">
    <property type="entry name" value="RIBONUCLEASE"/>
    <property type="match status" value="1"/>
</dbReference>
<dbReference type="Gene3D" id="3.40.1260.20">
    <property type="entry name" value="Ribonuclease E, catalytic domain"/>
    <property type="match status" value="1"/>
</dbReference>
<comment type="cofactor">
    <cofactor evidence="1">
        <name>Mg(2+)</name>
        <dbReference type="ChEBI" id="CHEBI:18420"/>
    </cofactor>
</comment>
<keyword evidence="15" id="KW-0460">Magnesium</keyword>
<keyword evidence="11" id="KW-0479">Metal-binding</keyword>
<dbReference type="GO" id="GO:0005737">
    <property type="term" value="C:cytoplasm"/>
    <property type="evidence" value="ECO:0007669"/>
    <property type="project" value="UniProtKB-SubCell"/>
</dbReference>
<proteinExistence type="inferred from homology"/>
<accession>A0A7V4E2R5</accession>
<evidence type="ECO:0000256" key="9">
    <source>
        <dbReference type="ARBA" id="ARBA00022694"/>
    </source>
</evidence>
<keyword evidence="16" id="KW-0694">RNA-binding</keyword>
<sequence>MIKIKTTIVITHKFNDTRIGILENGRLVEFYVEREGIENNVGKIFKGRVENIVKGLRGAFVNIGLRKNGFLPLAEIPEEIFGIDLEEEEKVKKGNKEELPINVGDQIFCQVVKEQMGEKGARLTSFIHLAGKYVVLFPTISRIGVSQRITNKRERARLKEIAKKLKKPNRGLIIRTAAENMPEEVIVRDYHYLEGIWEEIEREFQRAKAPRLLYKEPKLALKIIRDLYTLDTEAVYVDDRNLYYEICNYIKNYTPELFIKEKIILYEDKEPIFKKFKIEEELNKALEREIPLKSGGFITIDQTEALVTIDVNTGSFASEEDPETLIFQTNLEAAAEIARQIRLRDLSGLIIIDFIDMREPKNRERVYQELKLCLANDRAKADFGKPSRFGLVEMTREKIRPSLFFTLCEECPACRGRGRILDRYETCLKIENELTNKAEKLKGKKILLVVSPYLYEYLINEYNEKLTQLIRKINFHLELKMNPKLKYDEYKFLEEI</sequence>
<evidence type="ECO:0000256" key="13">
    <source>
        <dbReference type="ARBA" id="ARBA00022759"/>
    </source>
</evidence>
<evidence type="ECO:0000256" key="8">
    <source>
        <dbReference type="ARBA" id="ARBA00022552"/>
    </source>
</evidence>
<reference evidence="19" key="1">
    <citation type="journal article" date="2020" name="mSystems">
        <title>Genome- and Community-Level Interaction Insights into Carbon Utilization and Element Cycling Functions of Hydrothermarchaeota in Hydrothermal Sediment.</title>
        <authorList>
            <person name="Zhou Z."/>
            <person name="Liu Y."/>
            <person name="Xu W."/>
            <person name="Pan J."/>
            <person name="Luo Z.H."/>
            <person name="Li M."/>
        </authorList>
    </citation>
    <scope>NUCLEOTIDE SEQUENCE [LARGE SCALE GENOMIC DNA]</scope>
    <source>
        <strain evidence="19">SpSt-697</strain>
    </source>
</reference>
<evidence type="ECO:0000256" key="7">
    <source>
        <dbReference type="ARBA" id="ARBA00022519"/>
    </source>
</evidence>
<keyword evidence="12" id="KW-0699">rRNA-binding</keyword>
<evidence type="ECO:0000256" key="4">
    <source>
        <dbReference type="ARBA" id="ARBA00017719"/>
    </source>
</evidence>
<dbReference type="InterPro" id="IPR003029">
    <property type="entry name" value="S1_domain"/>
</dbReference>
<dbReference type="SUPFAM" id="SSF50249">
    <property type="entry name" value="Nucleic acid-binding proteins"/>
    <property type="match status" value="1"/>
</dbReference>
<dbReference type="GO" id="GO:0004519">
    <property type="term" value="F:endonuclease activity"/>
    <property type="evidence" value="ECO:0007669"/>
    <property type="project" value="UniProtKB-KW"/>
</dbReference>
<evidence type="ECO:0000256" key="16">
    <source>
        <dbReference type="ARBA" id="ARBA00022884"/>
    </source>
</evidence>
<evidence type="ECO:0000256" key="15">
    <source>
        <dbReference type="ARBA" id="ARBA00022842"/>
    </source>
</evidence>
<evidence type="ECO:0000256" key="14">
    <source>
        <dbReference type="ARBA" id="ARBA00022801"/>
    </source>
</evidence>
<comment type="caution">
    <text evidence="19">The sequence shown here is derived from an EMBL/GenBank/DDBJ whole genome shotgun (WGS) entry which is preliminary data.</text>
</comment>
<dbReference type="InterPro" id="IPR048583">
    <property type="entry name" value="RNase_E_G_thioredoxin-like"/>
</dbReference>
<evidence type="ECO:0000256" key="11">
    <source>
        <dbReference type="ARBA" id="ARBA00022723"/>
    </source>
</evidence>
<dbReference type="InterPro" id="IPR004659">
    <property type="entry name" value="RNase_E/G"/>
</dbReference>
<protein>
    <recommendedName>
        <fullName evidence="4">Ribonuclease G</fullName>
    </recommendedName>
</protein>
<dbReference type="InterPro" id="IPR019307">
    <property type="entry name" value="RNA-bd_AU-1/RNase_E/G"/>
</dbReference>
<evidence type="ECO:0000256" key="10">
    <source>
        <dbReference type="ARBA" id="ARBA00022722"/>
    </source>
</evidence>
<keyword evidence="14" id="KW-0378">Hydrolase</keyword>
<dbReference type="NCBIfam" id="TIGR00757">
    <property type="entry name" value="RNaseEG"/>
    <property type="match status" value="1"/>
</dbReference>
<dbReference type="PANTHER" id="PTHR30001:SF1">
    <property type="entry name" value="RIBONUCLEASE E_G-LIKE PROTEIN, CHLOROPLASTIC"/>
    <property type="match status" value="1"/>
</dbReference>